<name>A0ABS1T3V1_9GAMM</name>
<dbReference type="Proteomes" id="UP000604898">
    <property type="component" value="Unassembled WGS sequence"/>
</dbReference>
<feature type="domain" description="Phospholipase D-like" evidence="1">
    <location>
        <begin position="17"/>
        <end position="143"/>
    </location>
</feature>
<proteinExistence type="predicted"/>
<keyword evidence="2" id="KW-0255">Endonuclease</keyword>
<accession>A0ABS1T3V1</accession>
<comment type="caution">
    <text evidence="2">The sequence shown here is derived from an EMBL/GenBank/DDBJ whole genome shotgun (WGS) entry which is preliminary data.</text>
</comment>
<keyword evidence="2" id="KW-0378">Hydrolase</keyword>
<dbReference type="RefSeq" id="WP_202723751.1">
    <property type="nucleotide sequence ID" value="NZ_BPEX01000031.1"/>
</dbReference>
<sequence>MELTSNIGSNHVTAIQKQLSSAPNRFVLASPYLASDMVSLLEQFDFSSLNRLDIVTTFKAKDPEQLTKPFQLHDILVYFQDKYPSIKLKINIDNQLHGKVYMAFGEMLSAIVTSANFTQSGMYSNHEWGLRIADEQTIGELLEQVLGDLDYPELTATQINKAKLFAEQYLRSNPDWTKKPDIPVDIISTIYSTEAAKDKEPLYFLKPTGSSEHPVRLEDKNDYSDLHQNLHFSKRKPKGVSKGDIVITTGVGCGSLISYFKVTGSLNLVTEAEAQAESWKERWPWYMEARSYSTEFGRDWWKFDIKRNKALMEFREAFPDTPVTSAGGFGLGTLNMGSDKVQITKEFGDFLIAKINGVGTTL</sequence>
<evidence type="ECO:0000313" key="2">
    <source>
        <dbReference type="EMBL" id="MBL4915478.1"/>
    </source>
</evidence>
<evidence type="ECO:0000313" key="3">
    <source>
        <dbReference type="Proteomes" id="UP000604898"/>
    </source>
</evidence>
<organism evidence="2 3">
    <name type="scientific">Shewanella schlegeliana</name>
    <dbReference type="NCBI Taxonomy" id="190308"/>
    <lineage>
        <taxon>Bacteria</taxon>
        <taxon>Pseudomonadati</taxon>
        <taxon>Pseudomonadota</taxon>
        <taxon>Gammaproteobacteria</taxon>
        <taxon>Alteromonadales</taxon>
        <taxon>Shewanellaceae</taxon>
        <taxon>Shewanella</taxon>
    </lineage>
</organism>
<keyword evidence="3" id="KW-1185">Reference proteome</keyword>
<dbReference type="Pfam" id="PF13091">
    <property type="entry name" value="PLDc_2"/>
    <property type="match status" value="1"/>
</dbReference>
<dbReference type="EMBL" id="JAESVD010000017">
    <property type="protein sequence ID" value="MBL4915478.1"/>
    <property type="molecule type" value="Genomic_DNA"/>
</dbReference>
<evidence type="ECO:0000259" key="1">
    <source>
        <dbReference type="Pfam" id="PF13091"/>
    </source>
</evidence>
<gene>
    <name evidence="2" type="ORF">JMA39_20505</name>
</gene>
<keyword evidence="2" id="KW-0540">Nuclease</keyword>
<protein>
    <submittedName>
        <fullName evidence="2">NgoFVII family restriction endonuclease</fullName>
    </submittedName>
</protein>
<reference evidence="2 3" key="1">
    <citation type="submission" date="2021-01" db="EMBL/GenBank/DDBJ databases">
        <title>Genome sequence of Shewanella schlegeliana JCM 11561.</title>
        <authorList>
            <person name="Zhang H."/>
            <person name="Li C."/>
        </authorList>
    </citation>
    <scope>NUCLEOTIDE SEQUENCE [LARGE SCALE GENOMIC DNA]</scope>
    <source>
        <strain evidence="2 3">JCM 11561</strain>
    </source>
</reference>
<dbReference type="Gene3D" id="3.30.870.10">
    <property type="entry name" value="Endonuclease Chain A"/>
    <property type="match status" value="1"/>
</dbReference>
<dbReference type="InterPro" id="IPR025202">
    <property type="entry name" value="PLD-like_dom"/>
</dbReference>
<dbReference type="GO" id="GO:0004519">
    <property type="term" value="F:endonuclease activity"/>
    <property type="evidence" value="ECO:0007669"/>
    <property type="project" value="UniProtKB-KW"/>
</dbReference>